<name>A0AAD6AEB0_9TELE</name>
<gene>
    <name evidence="1" type="ORF">JOQ06_014099</name>
</gene>
<evidence type="ECO:0000313" key="2">
    <source>
        <dbReference type="Proteomes" id="UP001219934"/>
    </source>
</evidence>
<sequence>MIFYLGPGGGMITLPQLFRPGSSCTALYRGRALGSPPTSSIGSAPRLGVCLLLRARESSAEEDRLEPLLHVQPRDLLPENRRDTGAPSDPTRCVLLYLISGVCCSAWSQVCVALPDLRCVLLYLVSGVCCSTWSQVCIALPGLRCVLLYLVSGVCCCVTEHRELVSEEEHFLQLSDQSLAAVRMLLTQTRGTLGILHQHEGV</sequence>
<accession>A0AAD6AEB0</accession>
<dbReference type="AlphaFoldDB" id="A0AAD6AEB0"/>
<protein>
    <submittedName>
        <fullName evidence="1">Uncharacterized protein</fullName>
    </submittedName>
</protein>
<organism evidence="1 2">
    <name type="scientific">Pogonophryne albipinna</name>
    <dbReference type="NCBI Taxonomy" id="1090488"/>
    <lineage>
        <taxon>Eukaryota</taxon>
        <taxon>Metazoa</taxon>
        <taxon>Chordata</taxon>
        <taxon>Craniata</taxon>
        <taxon>Vertebrata</taxon>
        <taxon>Euteleostomi</taxon>
        <taxon>Actinopterygii</taxon>
        <taxon>Neopterygii</taxon>
        <taxon>Teleostei</taxon>
        <taxon>Neoteleostei</taxon>
        <taxon>Acanthomorphata</taxon>
        <taxon>Eupercaria</taxon>
        <taxon>Perciformes</taxon>
        <taxon>Notothenioidei</taxon>
        <taxon>Pogonophryne</taxon>
    </lineage>
</organism>
<dbReference type="Proteomes" id="UP001219934">
    <property type="component" value="Unassembled WGS sequence"/>
</dbReference>
<reference evidence="1" key="1">
    <citation type="submission" date="2022-11" db="EMBL/GenBank/DDBJ databases">
        <title>Chromosome-level genome of Pogonophryne albipinna.</title>
        <authorList>
            <person name="Jo E."/>
        </authorList>
    </citation>
    <scope>NUCLEOTIDE SEQUENCE</scope>
    <source>
        <strain evidence="1">SGF0006</strain>
        <tissue evidence="1">Muscle</tissue>
    </source>
</reference>
<proteinExistence type="predicted"/>
<keyword evidence="2" id="KW-1185">Reference proteome</keyword>
<dbReference type="EMBL" id="JAPTMU010000026">
    <property type="protein sequence ID" value="KAJ4923615.1"/>
    <property type="molecule type" value="Genomic_DNA"/>
</dbReference>
<evidence type="ECO:0000313" key="1">
    <source>
        <dbReference type="EMBL" id="KAJ4923615.1"/>
    </source>
</evidence>
<comment type="caution">
    <text evidence="1">The sequence shown here is derived from an EMBL/GenBank/DDBJ whole genome shotgun (WGS) entry which is preliminary data.</text>
</comment>